<organism evidence="3 5">
    <name type="scientific">Candidatus Chlorohelix allophototropha</name>
    <dbReference type="NCBI Taxonomy" id="3003348"/>
    <lineage>
        <taxon>Bacteria</taxon>
        <taxon>Bacillati</taxon>
        <taxon>Chloroflexota</taxon>
        <taxon>Chloroflexia</taxon>
        <taxon>Candidatus Chloroheliales</taxon>
        <taxon>Candidatus Chloroheliaceae</taxon>
        <taxon>Candidatus Chlorohelix</taxon>
    </lineage>
</organism>
<sequence length="305" mass="33231">MFHLKNLRKPALDKGLRRSESGQSLLEFAIALPFLLMLIVVMVEVGFLLRTHTSVVSTVRESVRNASAAGNADPYDTNYKPTMQDGDYLIVSLVNTNLSDQIGNIKLLTTYRADSTAGRTGTGTNDGTAKVWPVVTTVAQGGRTSGVPFQRVFAKNANSTQYTTQVLTSTACTTALTAAGMPTAGSNPCGYNWIPTSTDTTKLPPRKIEATAYTVTTATAKDNMDPWYPTFRRCRDITQGITSDISQSLNNPNYYNNPQVSAHWLAVRIDYSYNWNNTTGVLGFLPATTLSDRAIKILEPNPAIC</sequence>
<dbReference type="AlphaFoldDB" id="A0A8T7LV07"/>
<feature type="domain" description="TadE-like" evidence="2">
    <location>
        <begin position="22"/>
        <end position="64"/>
    </location>
</feature>
<dbReference type="Pfam" id="PF07811">
    <property type="entry name" value="TadE"/>
    <property type="match status" value="1"/>
</dbReference>
<evidence type="ECO:0000259" key="2">
    <source>
        <dbReference type="Pfam" id="PF07811"/>
    </source>
</evidence>
<dbReference type="EMBL" id="JACATZ010000001">
    <property type="protein sequence ID" value="NWJ45868.1"/>
    <property type="molecule type" value="Genomic_DNA"/>
</dbReference>
<evidence type="ECO:0000256" key="1">
    <source>
        <dbReference type="SAM" id="Phobius"/>
    </source>
</evidence>
<dbReference type="Proteomes" id="UP000521676">
    <property type="component" value="Unassembled WGS sequence"/>
</dbReference>
<keyword evidence="1" id="KW-0812">Transmembrane</keyword>
<evidence type="ECO:0000313" key="5">
    <source>
        <dbReference type="Proteomes" id="UP000521676"/>
    </source>
</evidence>
<proteinExistence type="predicted"/>
<name>A0A8T7LV07_9CHLR</name>
<dbReference type="RefSeq" id="WP_341469622.1">
    <property type="nucleotide sequence ID" value="NZ_CP128399.1"/>
</dbReference>
<reference evidence="4" key="2">
    <citation type="journal article" date="2024" name="Nature">
        <title>Anoxygenic phototroph of the Chloroflexota uses a type I reaction centre.</title>
        <authorList>
            <person name="Tsuji J.M."/>
            <person name="Shaw N.A."/>
            <person name="Nagashima S."/>
            <person name="Venkiteswaran J.J."/>
            <person name="Schiff S.L."/>
            <person name="Watanabe T."/>
            <person name="Fukui M."/>
            <person name="Hanada S."/>
            <person name="Tank M."/>
            <person name="Neufeld J.D."/>
        </authorList>
    </citation>
    <scope>NUCLEOTIDE SEQUENCE</scope>
    <source>
        <strain evidence="4">L227-S17</strain>
    </source>
</reference>
<evidence type="ECO:0000313" key="4">
    <source>
        <dbReference type="EMBL" id="WJW67732.1"/>
    </source>
</evidence>
<evidence type="ECO:0000313" key="6">
    <source>
        <dbReference type="Proteomes" id="UP001431572"/>
    </source>
</evidence>
<dbReference type="Proteomes" id="UP001431572">
    <property type="component" value="Chromosome 1"/>
</dbReference>
<dbReference type="InterPro" id="IPR012495">
    <property type="entry name" value="TadE-like_dom"/>
</dbReference>
<keyword evidence="1" id="KW-1133">Transmembrane helix</keyword>
<dbReference type="EMBL" id="CP128399">
    <property type="protein sequence ID" value="WJW67732.1"/>
    <property type="molecule type" value="Genomic_DNA"/>
</dbReference>
<reference evidence="3 5" key="1">
    <citation type="submission" date="2020-06" db="EMBL/GenBank/DDBJ databases">
        <title>Anoxygenic phototrophic Chloroflexota member uses a Type I reaction center.</title>
        <authorList>
            <person name="Tsuji J.M."/>
            <person name="Shaw N.A."/>
            <person name="Nagashima S."/>
            <person name="Venkiteswaran J."/>
            <person name="Schiff S.L."/>
            <person name="Hanada S."/>
            <person name="Tank M."/>
            <person name="Neufeld J.D."/>
        </authorList>
    </citation>
    <scope>NUCLEOTIDE SEQUENCE [LARGE SCALE GENOMIC DNA]</scope>
    <source>
        <strain evidence="3">L227-S17</strain>
    </source>
</reference>
<gene>
    <name evidence="3" type="ORF">HXX08_08320</name>
    <name evidence="4" type="ORF">OZ401_001007</name>
</gene>
<feature type="transmembrane region" description="Helical" evidence="1">
    <location>
        <begin position="25"/>
        <end position="49"/>
    </location>
</feature>
<accession>A0A8T7LV07</accession>
<keyword evidence="6" id="KW-1185">Reference proteome</keyword>
<protein>
    <submittedName>
        <fullName evidence="3">Pilus assembly protein</fullName>
    </submittedName>
</protein>
<evidence type="ECO:0000313" key="3">
    <source>
        <dbReference type="EMBL" id="NWJ45868.1"/>
    </source>
</evidence>
<keyword evidence="1" id="KW-0472">Membrane</keyword>